<keyword evidence="2" id="KW-1185">Reference proteome</keyword>
<gene>
    <name evidence="1" type="ORF">FEG63_21215</name>
</gene>
<dbReference type="Proteomes" id="UP000708347">
    <property type="component" value="Unassembled WGS sequence"/>
</dbReference>
<evidence type="ECO:0000313" key="1">
    <source>
        <dbReference type="EMBL" id="NTY62070.1"/>
    </source>
</evidence>
<accession>A0ABX2K781</accession>
<sequence length="145" mass="16472">MNQPEWLDVLRRLCRNGFDPDGPAAGGAQVQVFDRATDQMIYRQPIAREIRLDDAEPLLWFRQIVGEGPQFDLEVCRRRSLFTTDATIDGEHVTFPQPQSDTGEYGIILPADPDQIVTLDAWDTWKLSAISAEQEARLDALEEGW</sequence>
<dbReference type="RefSeq" id="WP_174399800.1">
    <property type="nucleotide sequence ID" value="NZ_VBSB01000014.1"/>
</dbReference>
<protein>
    <submittedName>
        <fullName evidence="1">Uncharacterized protein</fullName>
    </submittedName>
</protein>
<proteinExistence type="predicted"/>
<evidence type="ECO:0000313" key="2">
    <source>
        <dbReference type="Proteomes" id="UP000708347"/>
    </source>
</evidence>
<name>A0ABX2K781_9MYCO</name>
<comment type="caution">
    <text evidence="1">The sequence shown here is derived from an EMBL/GenBank/DDBJ whole genome shotgun (WGS) entry which is preliminary data.</text>
</comment>
<organism evidence="1 2">
    <name type="scientific">Mycolicibacterium sphagni</name>
    <dbReference type="NCBI Taxonomy" id="1786"/>
    <lineage>
        <taxon>Bacteria</taxon>
        <taxon>Bacillati</taxon>
        <taxon>Actinomycetota</taxon>
        <taxon>Actinomycetes</taxon>
        <taxon>Mycobacteriales</taxon>
        <taxon>Mycobacteriaceae</taxon>
        <taxon>Mycolicibacterium</taxon>
    </lineage>
</organism>
<reference evidence="1 2" key="1">
    <citation type="submission" date="2019-05" db="EMBL/GenBank/DDBJ databases">
        <title>Mycolicibacterium sphagni ENV482 genome assembly.</title>
        <authorList>
            <person name="Chen W."/>
            <person name="Faulkner N.W."/>
            <person name="Hyman M.R."/>
        </authorList>
    </citation>
    <scope>NUCLEOTIDE SEQUENCE [LARGE SCALE GENOMIC DNA]</scope>
    <source>
        <strain evidence="1 2">ENV482</strain>
    </source>
</reference>
<dbReference type="EMBL" id="VBSB01000014">
    <property type="protein sequence ID" value="NTY62070.1"/>
    <property type="molecule type" value="Genomic_DNA"/>
</dbReference>